<proteinExistence type="predicted"/>
<evidence type="ECO:0000313" key="1">
    <source>
        <dbReference type="EMBL" id="OIQ74886.1"/>
    </source>
</evidence>
<gene>
    <name evidence="1" type="ORF">GALL_434580</name>
</gene>
<reference evidence="1" key="1">
    <citation type="submission" date="2016-10" db="EMBL/GenBank/DDBJ databases">
        <title>Sequence of Gallionella enrichment culture.</title>
        <authorList>
            <person name="Poehlein A."/>
            <person name="Muehling M."/>
            <person name="Daniel R."/>
        </authorList>
    </citation>
    <scope>NUCLEOTIDE SEQUENCE</scope>
</reference>
<dbReference type="AlphaFoldDB" id="A0A1J5PTD9"/>
<protein>
    <submittedName>
        <fullName evidence="1">Uncharacterized protein</fullName>
    </submittedName>
</protein>
<sequence length="171" mass="18870">MHRRPGHQKRIQRRDILIRRPGEMRIGQHRVKISPLPIHPVAHRPLERRFRPCADPGQRIGGDVGGVDRADGHVHAQAADKRLAAGRSVAGDAVAGPRQIRPALHVLLAETPARRKRNAALRRQQPCQSRAPCHRLAHHRLPVCVGAPSASWHCGATRYGAQGKSRSGARD</sequence>
<organism evidence="1">
    <name type="scientific">mine drainage metagenome</name>
    <dbReference type="NCBI Taxonomy" id="410659"/>
    <lineage>
        <taxon>unclassified sequences</taxon>
        <taxon>metagenomes</taxon>
        <taxon>ecological metagenomes</taxon>
    </lineage>
</organism>
<comment type="caution">
    <text evidence="1">The sequence shown here is derived from an EMBL/GenBank/DDBJ whole genome shotgun (WGS) entry which is preliminary data.</text>
</comment>
<dbReference type="EMBL" id="MLJW01002352">
    <property type="protein sequence ID" value="OIQ74886.1"/>
    <property type="molecule type" value="Genomic_DNA"/>
</dbReference>
<name>A0A1J5PTD9_9ZZZZ</name>
<accession>A0A1J5PTD9</accession>